<name>G2KVA6_FRUST</name>
<evidence type="ECO:0000313" key="2">
    <source>
        <dbReference type="Proteomes" id="UP000001285"/>
    </source>
</evidence>
<keyword evidence="2" id="KW-1185">Reference proteome</keyword>
<dbReference type="EMBL" id="CP002461">
    <property type="protein sequence ID" value="AEN98704.1"/>
    <property type="molecule type" value="Genomic_DNA"/>
</dbReference>
<dbReference type="HOGENOM" id="CLU_3253404_0_0_9"/>
<accession>G2KVA6</accession>
<dbReference type="AlphaFoldDB" id="G2KVA6"/>
<sequence>MKNSMMNLNTNLVLIAINLIKVKQSSTLCRLNKIGRPEDIIE</sequence>
<dbReference type="STRING" id="714313.LSA_02440"/>
<dbReference type="KEGG" id="lsn:LSA_02440"/>
<organism evidence="1 2">
    <name type="scientific">Fructilactobacillus sanfranciscensis (strain TMW 1.1304)</name>
    <name type="common">Lactobacillus sanfranciscensis</name>
    <dbReference type="NCBI Taxonomy" id="714313"/>
    <lineage>
        <taxon>Bacteria</taxon>
        <taxon>Bacillati</taxon>
        <taxon>Bacillota</taxon>
        <taxon>Bacilli</taxon>
        <taxon>Lactobacillales</taxon>
        <taxon>Lactobacillaceae</taxon>
        <taxon>Fructilactobacillus</taxon>
    </lineage>
</organism>
<evidence type="ECO:0000313" key="1">
    <source>
        <dbReference type="EMBL" id="AEN98704.1"/>
    </source>
</evidence>
<dbReference type="Proteomes" id="UP000001285">
    <property type="component" value="Chromosome"/>
</dbReference>
<gene>
    <name evidence="1" type="ordered locus">LSA_02440</name>
</gene>
<reference evidence="1 2" key="1">
    <citation type="journal article" date="2011" name="Microb. Cell Fact.">
        <title>Genomic analysis reveals Lactobacillus sanfranciscensis as stable element in traditional sourdoughs.</title>
        <authorList>
            <person name="Vogel R.F."/>
            <person name="Pavlovic M."/>
            <person name="Ehrmann M.A."/>
            <person name="Wiezer A."/>
            <person name="Liesegang H."/>
            <person name="Offschanka S."/>
            <person name="Voget S."/>
            <person name="Angelov A."/>
            <person name="Bocker G."/>
            <person name="Liebl W."/>
        </authorList>
    </citation>
    <scope>NUCLEOTIDE SEQUENCE [LARGE SCALE GENOMIC DNA]</scope>
    <source>
        <strain evidence="1 2">TMW 1.1304</strain>
    </source>
</reference>
<protein>
    <submittedName>
        <fullName evidence="1">Uncharacterized protein</fullName>
    </submittedName>
</protein>
<proteinExistence type="predicted"/>